<sequence length="199" mass="22267">MPDGDALAAEAAETAVTGVTFGELRALLGEPAFRGADPQAWSALEQRHGVEFPADYKEFADAYGAVLINNQLTLFHPATAWHNLGENIREEQEFYEDWPEDMMPPYPIGTGPGEMFPWAHSATGEMVYFRVPRDGARDWAVGVIEHDEFGYVEYPVTFNEWMRAYLRGAESVGGEEMLTHSRNFAPDGPFFTMLAQPRS</sequence>
<protein>
    <submittedName>
        <fullName evidence="2">SMI1/KNR4 family protein</fullName>
    </submittedName>
</protein>
<comment type="caution">
    <text evidence="2">The sequence shown here is derived from an EMBL/GenBank/DDBJ whole genome shotgun (WGS) entry which is preliminary data.</text>
</comment>
<dbReference type="InterPro" id="IPR018958">
    <property type="entry name" value="Knr4/Smi1-like_dom"/>
</dbReference>
<dbReference type="Proteomes" id="UP000642284">
    <property type="component" value="Unassembled WGS sequence"/>
</dbReference>
<dbReference type="Gene3D" id="3.40.1580.10">
    <property type="entry name" value="SMI1/KNR4-like"/>
    <property type="match status" value="1"/>
</dbReference>
<evidence type="ECO:0000313" key="3">
    <source>
        <dbReference type="Proteomes" id="UP000642284"/>
    </source>
</evidence>
<feature type="domain" description="Knr4/Smi1-like" evidence="1">
    <location>
        <begin position="35"/>
        <end position="164"/>
    </location>
</feature>
<proteinExistence type="predicted"/>
<dbReference type="Pfam" id="PF14568">
    <property type="entry name" value="SUKH_6"/>
    <property type="match status" value="1"/>
</dbReference>
<keyword evidence="3" id="KW-1185">Reference proteome</keyword>
<dbReference type="SMART" id="SM00860">
    <property type="entry name" value="SMI1_KNR4"/>
    <property type="match status" value="1"/>
</dbReference>
<accession>A0ABR7SDP6</accession>
<dbReference type="SUPFAM" id="SSF160631">
    <property type="entry name" value="SMI1/KNR4-like"/>
    <property type="match status" value="1"/>
</dbReference>
<evidence type="ECO:0000259" key="1">
    <source>
        <dbReference type="SMART" id="SM00860"/>
    </source>
</evidence>
<dbReference type="InterPro" id="IPR037883">
    <property type="entry name" value="Knr4/Smi1-like_sf"/>
</dbReference>
<reference evidence="2 3" key="1">
    <citation type="submission" date="2020-08" db="EMBL/GenBank/DDBJ databases">
        <title>Genemic of Streptomyces polyaspartic.</title>
        <authorList>
            <person name="Liu W."/>
        </authorList>
    </citation>
    <scope>NUCLEOTIDE SEQUENCE [LARGE SCALE GENOMIC DNA]</scope>
    <source>
        <strain evidence="2 3">TRM66268-LWL</strain>
    </source>
</reference>
<name>A0ABR7SDP6_9ACTN</name>
<dbReference type="EMBL" id="JACTVJ010000004">
    <property type="protein sequence ID" value="MBC9712468.1"/>
    <property type="molecule type" value="Genomic_DNA"/>
</dbReference>
<gene>
    <name evidence="2" type="ORF">H9Y04_07765</name>
</gene>
<organism evidence="2 3">
    <name type="scientific">Streptomyces polyasparticus</name>
    <dbReference type="NCBI Taxonomy" id="2767826"/>
    <lineage>
        <taxon>Bacteria</taxon>
        <taxon>Bacillati</taxon>
        <taxon>Actinomycetota</taxon>
        <taxon>Actinomycetes</taxon>
        <taxon>Kitasatosporales</taxon>
        <taxon>Streptomycetaceae</taxon>
        <taxon>Streptomyces</taxon>
    </lineage>
</organism>
<evidence type="ECO:0000313" key="2">
    <source>
        <dbReference type="EMBL" id="MBC9712468.1"/>
    </source>
</evidence>